<protein>
    <submittedName>
        <fullName evidence="2">Uncharacterized protein</fullName>
    </submittedName>
</protein>
<evidence type="ECO:0000256" key="1">
    <source>
        <dbReference type="SAM" id="MobiDB-lite"/>
    </source>
</evidence>
<organism evidence="2 3">
    <name type="scientific">Dorcoceras hygrometricum</name>
    <dbReference type="NCBI Taxonomy" id="472368"/>
    <lineage>
        <taxon>Eukaryota</taxon>
        <taxon>Viridiplantae</taxon>
        <taxon>Streptophyta</taxon>
        <taxon>Embryophyta</taxon>
        <taxon>Tracheophyta</taxon>
        <taxon>Spermatophyta</taxon>
        <taxon>Magnoliopsida</taxon>
        <taxon>eudicotyledons</taxon>
        <taxon>Gunneridae</taxon>
        <taxon>Pentapetalae</taxon>
        <taxon>asterids</taxon>
        <taxon>lamiids</taxon>
        <taxon>Lamiales</taxon>
        <taxon>Gesneriaceae</taxon>
        <taxon>Didymocarpoideae</taxon>
        <taxon>Trichosporeae</taxon>
        <taxon>Loxocarpinae</taxon>
        <taxon>Dorcoceras</taxon>
    </lineage>
</organism>
<proteinExistence type="predicted"/>
<evidence type="ECO:0000313" key="2">
    <source>
        <dbReference type="EMBL" id="KZV45793.1"/>
    </source>
</evidence>
<feature type="region of interest" description="Disordered" evidence="1">
    <location>
        <begin position="25"/>
        <end position="47"/>
    </location>
</feature>
<dbReference type="Proteomes" id="UP000250235">
    <property type="component" value="Unassembled WGS sequence"/>
</dbReference>
<accession>A0A2Z7CGM3</accession>
<name>A0A2Z7CGM3_9LAMI</name>
<keyword evidence="3" id="KW-1185">Reference proteome</keyword>
<dbReference type="EMBL" id="KQ995798">
    <property type="protein sequence ID" value="KZV45793.1"/>
    <property type="molecule type" value="Genomic_DNA"/>
</dbReference>
<reference evidence="2 3" key="1">
    <citation type="journal article" date="2015" name="Proc. Natl. Acad. Sci. U.S.A.">
        <title>The resurrection genome of Boea hygrometrica: A blueprint for survival of dehydration.</title>
        <authorList>
            <person name="Xiao L."/>
            <person name="Yang G."/>
            <person name="Zhang L."/>
            <person name="Yang X."/>
            <person name="Zhao S."/>
            <person name="Ji Z."/>
            <person name="Zhou Q."/>
            <person name="Hu M."/>
            <person name="Wang Y."/>
            <person name="Chen M."/>
            <person name="Xu Y."/>
            <person name="Jin H."/>
            <person name="Xiao X."/>
            <person name="Hu G."/>
            <person name="Bao F."/>
            <person name="Hu Y."/>
            <person name="Wan P."/>
            <person name="Li L."/>
            <person name="Deng X."/>
            <person name="Kuang T."/>
            <person name="Xiang C."/>
            <person name="Zhu J.K."/>
            <person name="Oliver M.J."/>
            <person name="He Y."/>
        </authorList>
    </citation>
    <scope>NUCLEOTIDE SEQUENCE [LARGE SCALE GENOMIC DNA]</scope>
    <source>
        <strain evidence="3">cv. XS01</strain>
    </source>
</reference>
<dbReference type="AlphaFoldDB" id="A0A2Z7CGM3"/>
<evidence type="ECO:0000313" key="3">
    <source>
        <dbReference type="Proteomes" id="UP000250235"/>
    </source>
</evidence>
<sequence length="102" mass="11516">MMYQSRATVDPVASYSVIAYPVDMESRRKKSRSSEELQPGAKNPVAAVEVTTSSEAVDDSLRRVTKAVCQLLSLFQNAEDDKKACKRKDTKDNPCRYFQEHI</sequence>
<gene>
    <name evidence="2" type="ORF">F511_39130</name>
</gene>